<dbReference type="Proteomes" id="UP000030300">
    <property type="component" value="Chromosome"/>
</dbReference>
<dbReference type="HOGENOM" id="CLU_1395081_0_0_11"/>
<proteinExistence type="predicted"/>
<name>A0A0A1DG87_NOCSI</name>
<keyword evidence="1" id="KW-1133">Transmembrane helix</keyword>
<reference evidence="2 3" key="1">
    <citation type="journal article" date="2015" name="Genome Announc.">
        <title>Complete Genome Sequence of Steroid-Transforming Nocardioides simplex VKM Ac-2033D.</title>
        <authorList>
            <person name="Shtratnikova V.Y."/>
            <person name="Schelkunov M.I."/>
            <person name="Pekov Y.A."/>
            <person name="Fokina V.V."/>
            <person name="Logacheva M.D."/>
            <person name="Sokolov S.L."/>
            <person name="Bragin E.Y."/>
            <person name="Ashapkin V.V."/>
            <person name="Donova M.V."/>
        </authorList>
    </citation>
    <scope>NUCLEOTIDE SEQUENCE [LARGE SCALE GENOMIC DNA]</scope>
    <source>
        <strain evidence="2 3">VKM Ac-2033D</strain>
    </source>
</reference>
<organism evidence="2 3">
    <name type="scientific">Nocardioides simplex</name>
    <name type="common">Arthrobacter simplex</name>
    <dbReference type="NCBI Taxonomy" id="2045"/>
    <lineage>
        <taxon>Bacteria</taxon>
        <taxon>Bacillati</taxon>
        <taxon>Actinomycetota</taxon>
        <taxon>Actinomycetes</taxon>
        <taxon>Propionibacteriales</taxon>
        <taxon>Nocardioidaceae</taxon>
        <taxon>Pimelobacter</taxon>
    </lineage>
</organism>
<keyword evidence="1" id="KW-0812">Transmembrane</keyword>
<keyword evidence="1" id="KW-0472">Membrane</keyword>
<keyword evidence="3" id="KW-1185">Reference proteome</keyword>
<evidence type="ECO:0000313" key="3">
    <source>
        <dbReference type="Proteomes" id="UP000030300"/>
    </source>
</evidence>
<accession>A0A0A1DG87</accession>
<feature type="transmembrane region" description="Helical" evidence="1">
    <location>
        <begin position="77"/>
        <end position="96"/>
    </location>
</feature>
<evidence type="ECO:0000256" key="1">
    <source>
        <dbReference type="SAM" id="Phobius"/>
    </source>
</evidence>
<dbReference type="EMBL" id="CP009896">
    <property type="protein sequence ID" value="AIY16346.2"/>
    <property type="molecule type" value="Genomic_DNA"/>
</dbReference>
<protein>
    <submittedName>
        <fullName evidence="2">Uncharacterized protein</fullName>
    </submittedName>
</protein>
<dbReference type="KEGG" id="psim:KR76_05475"/>
<evidence type="ECO:0000313" key="2">
    <source>
        <dbReference type="EMBL" id="AIY16346.2"/>
    </source>
</evidence>
<feature type="transmembrane region" description="Helical" evidence="1">
    <location>
        <begin position="46"/>
        <end position="65"/>
    </location>
</feature>
<dbReference type="STRING" id="2045.KR76_05475"/>
<dbReference type="AlphaFoldDB" id="A0A0A1DG87"/>
<gene>
    <name evidence="2" type="ORF">KR76_05475</name>
</gene>
<sequence length="195" mass="19752">MVGFHLRLRPWTALCLAGCLAVLLLSAGHTVPSLQDDVRVPRPRASLPVGCAVASLVVLLVRPVLDGAERLAARDLRAARLVLLVVVVGGAGGAAGALTPLLAVPAVGVRCLTLAGALVGIGLVAGVAGLFWGLAVPWLYVLSGLAFGYGSTMEHGTLTVRPWAWLVAEQVPAGAELAVLAGGVLVAAAVRPRGT</sequence>